<dbReference type="AlphaFoldDB" id="A0A292YG36"/>
<dbReference type="SUPFAM" id="SSF55315">
    <property type="entry name" value="L30e-like"/>
    <property type="match status" value="1"/>
</dbReference>
<dbReference type="EMBL" id="BDUF01000019">
    <property type="protein sequence ID" value="GAX89327.1"/>
    <property type="molecule type" value="Genomic_DNA"/>
</dbReference>
<accession>A0A292YG36</accession>
<dbReference type="Gene3D" id="3.30.1330.30">
    <property type="match status" value="1"/>
</dbReference>
<sequence>MPFERIRGAKNVAVGTNQTTKALEQSAAREVYVAKDADRKIVDRIVHLCEAKNTPVIWVDSMKQLGKACGIEVGAAAAAILLD</sequence>
<evidence type="ECO:0000313" key="3">
    <source>
        <dbReference type="Proteomes" id="UP000217785"/>
    </source>
</evidence>
<reference evidence="3" key="1">
    <citation type="submission" date="2017-07" db="EMBL/GenBank/DDBJ databases">
        <title>Draft genome sequence of Effusibacillus lacus strain skLN1.</title>
        <authorList>
            <person name="Watanabe M."/>
            <person name="Kojima H."/>
            <person name="Fukui M."/>
        </authorList>
    </citation>
    <scope>NUCLEOTIDE SEQUENCE [LARGE SCALE GENOMIC DNA]</scope>
    <source>
        <strain evidence="3">skLN1</strain>
    </source>
</reference>
<dbReference type="InterPro" id="IPR004038">
    <property type="entry name" value="Ribosomal_eL8/eL30/eS12/Gad45"/>
</dbReference>
<dbReference type="PRINTS" id="PR00884">
    <property type="entry name" value="RIBOSOMALHS6"/>
</dbReference>
<feature type="domain" description="Ribosomal protein eL8/eL30/eS12/Gadd45" evidence="1">
    <location>
        <begin position="9"/>
        <end position="80"/>
    </location>
</feature>
<evidence type="ECO:0000259" key="1">
    <source>
        <dbReference type="Pfam" id="PF01248"/>
    </source>
</evidence>
<protein>
    <submittedName>
        <fullName evidence="2">50S ribosomal protein L7A</fullName>
    </submittedName>
</protein>
<organism evidence="2 3">
    <name type="scientific">Effusibacillus lacus</name>
    <dbReference type="NCBI Taxonomy" id="1348429"/>
    <lineage>
        <taxon>Bacteria</taxon>
        <taxon>Bacillati</taxon>
        <taxon>Bacillota</taxon>
        <taxon>Bacilli</taxon>
        <taxon>Bacillales</taxon>
        <taxon>Alicyclobacillaceae</taxon>
        <taxon>Effusibacillus</taxon>
    </lineage>
</organism>
<dbReference type="GO" id="GO:0005840">
    <property type="term" value="C:ribosome"/>
    <property type="evidence" value="ECO:0007669"/>
    <property type="project" value="UniProtKB-KW"/>
</dbReference>
<gene>
    <name evidence="2" type="ORF">EFBL_0945</name>
</gene>
<keyword evidence="2" id="KW-0689">Ribosomal protein</keyword>
<dbReference type="RefSeq" id="WP_096181023.1">
    <property type="nucleotide sequence ID" value="NZ_BDUF01000019.1"/>
</dbReference>
<comment type="caution">
    <text evidence="2">The sequence shown here is derived from an EMBL/GenBank/DDBJ whole genome shotgun (WGS) entry which is preliminary data.</text>
</comment>
<dbReference type="InterPro" id="IPR029064">
    <property type="entry name" value="Ribosomal_eL30-like_sf"/>
</dbReference>
<dbReference type="Proteomes" id="UP000217785">
    <property type="component" value="Unassembled WGS sequence"/>
</dbReference>
<dbReference type="Pfam" id="PF01248">
    <property type="entry name" value="Ribosomal_L7Ae"/>
    <property type="match status" value="1"/>
</dbReference>
<proteinExistence type="predicted"/>
<name>A0A292YG36_9BACL</name>
<dbReference type="OrthoDB" id="2353623at2"/>
<keyword evidence="3" id="KW-1185">Reference proteome</keyword>
<evidence type="ECO:0000313" key="2">
    <source>
        <dbReference type="EMBL" id="GAX89327.1"/>
    </source>
</evidence>
<keyword evidence="2" id="KW-0687">Ribonucleoprotein</keyword>